<evidence type="ECO:0000256" key="3">
    <source>
        <dbReference type="ARBA" id="ARBA00022705"/>
    </source>
</evidence>
<evidence type="ECO:0000256" key="5">
    <source>
        <dbReference type="ARBA" id="ARBA00022801"/>
    </source>
</evidence>
<feature type="domain" description="LexA repressor DNA-binding" evidence="15">
    <location>
        <begin position="13"/>
        <end position="76"/>
    </location>
</feature>
<dbReference type="InterPro" id="IPR006197">
    <property type="entry name" value="Peptidase_S24_LexA"/>
</dbReference>
<dbReference type="SUPFAM" id="SSF46785">
    <property type="entry name" value="Winged helix' DNA-binding domain"/>
    <property type="match status" value="1"/>
</dbReference>
<dbReference type="InterPro" id="IPR050077">
    <property type="entry name" value="LexA_repressor"/>
</dbReference>
<evidence type="ECO:0000256" key="12">
    <source>
        <dbReference type="HAMAP-Rule" id="MF_00015"/>
    </source>
</evidence>
<comment type="subunit">
    <text evidence="12">Homodimer.</text>
</comment>
<dbReference type="InterPro" id="IPR036390">
    <property type="entry name" value="WH_DNA-bd_sf"/>
</dbReference>
<gene>
    <name evidence="12 16" type="primary">lexA</name>
    <name evidence="16" type="ORF">F4Y08_01335</name>
</gene>
<evidence type="ECO:0000256" key="2">
    <source>
        <dbReference type="ARBA" id="ARBA00022491"/>
    </source>
</evidence>
<dbReference type="CDD" id="cd06529">
    <property type="entry name" value="S24_LexA-like"/>
    <property type="match status" value="1"/>
</dbReference>
<dbReference type="GO" id="GO:0045892">
    <property type="term" value="P:negative regulation of DNA-templated transcription"/>
    <property type="evidence" value="ECO:0007669"/>
    <property type="project" value="UniProtKB-UniRule"/>
</dbReference>
<dbReference type="Gene3D" id="2.10.109.10">
    <property type="entry name" value="Umud Fragment, subunit A"/>
    <property type="match status" value="1"/>
</dbReference>
<comment type="similarity">
    <text evidence="1 12 13">Belongs to the peptidase S24 family.</text>
</comment>
<keyword evidence="5 12" id="KW-0378">Hydrolase</keyword>
<evidence type="ECO:0000256" key="9">
    <source>
        <dbReference type="ARBA" id="ARBA00023163"/>
    </source>
</evidence>
<dbReference type="EMBL" id="VXPY01000011">
    <property type="protein sequence ID" value="MYD88971.1"/>
    <property type="molecule type" value="Genomic_DNA"/>
</dbReference>
<dbReference type="SUPFAM" id="SSF51306">
    <property type="entry name" value="LexA/Signal peptidase"/>
    <property type="match status" value="1"/>
</dbReference>
<dbReference type="PRINTS" id="PR00726">
    <property type="entry name" value="LEXASERPTASE"/>
</dbReference>
<evidence type="ECO:0000256" key="4">
    <source>
        <dbReference type="ARBA" id="ARBA00022763"/>
    </source>
</evidence>
<dbReference type="GO" id="GO:0006260">
    <property type="term" value="P:DNA replication"/>
    <property type="evidence" value="ECO:0007669"/>
    <property type="project" value="UniProtKB-UniRule"/>
</dbReference>
<dbReference type="AlphaFoldDB" id="A0A6B1DPD4"/>
<keyword evidence="10 12" id="KW-0234">DNA repair</keyword>
<keyword evidence="8 12" id="KW-0238">DNA-binding</keyword>
<dbReference type="Pfam" id="PF00717">
    <property type="entry name" value="Peptidase_S24"/>
    <property type="match status" value="1"/>
</dbReference>
<proteinExistence type="inferred from homology"/>
<evidence type="ECO:0000256" key="1">
    <source>
        <dbReference type="ARBA" id="ARBA00007484"/>
    </source>
</evidence>
<evidence type="ECO:0000256" key="8">
    <source>
        <dbReference type="ARBA" id="ARBA00023125"/>
    </source>
</evidence>
<dbReference type="GO" id="GO:0006281">
    <property type="term" value="P:DNA repair"/>
    <property type="evidence" value="ECO:0007669"/>
    <property type="project" value="UniProtKB-UniRule"/>
</dbReference>
<dbReference type="PANTHER" id="PTHR33516:SF2">
    <property type="entry name" value="LEXA REPRESSOR-RELATED"/>
    <property type="match status" value="1"/>
</dbReference>
<keyword evidence="3 12" id="KW-0235">DNA replication</keyword>
<keyword evidence="11 12" id="KW-0742">SOS response</keyword>
<evidence type="ECO:0000259" key="14">
    <source>
        <dbReference type="Pfam" id="PF00717"/>
    </source>
</evidence>
<dbReference type="InterPro" id="IPR036286">
    <property type="entry name" value="LexA/Signal_pep-like_sf"/>
</dbReference>
<keyword evidence="4 12" id="KW-0227">DNA damage</keyword>
<feature type="active site" description="For autocatalytic cleavage activity" evidence="12">
    <location>
        <position position="192"/>
    </location>
</feature>
<dbReference type="EC" id="3.4.21.88" evidence="12"/>
<dbReference type="InterPro" id="IPR036388">
    <property type="entry name" value="WH-like_DNA-bd_sf"/>
</dbReference>
<keyword evidence="2 12" id="KW-0678">Repressor</keyword>
<reference evidence="16" key="1">
    <citation type="submission" date="2019-09" db="EMBL/GenBank/DDBJ databases">
        <title>Characterisation of the sponge microbiome using genome-centric metagenomics.</title>
        <authorList>
            <person name="Engelberts J.P."/>
            <person name="Robbins S.J."/>
            <person name="De Goeij J.M."/>
            <person name="Aranda M."/>
            <person name="Bell S.C."/>
            <person name="Webster N.S."/>
        </authorList>
    </citation>
    <scope>NUCLEOTIDE SEQUENCE</scope>
    <source>
        <strain evidence="16">SB0662_bin_9</strain>
    </source>
</reference>
<name>A0A6B1DPD4_9CHLR</name>
<dbReference type="GO" id="GO:0009432">
    <property type="term" value="P:SOS response"/>
    <property type="evidence" value="ECO:0007669"/>
    <property type="project" value="UniProtKB-UniRule"/>
</dbReference>
<dbReference type="GO" id="GO:0004252">
    <property type="term" value="F:serine-type endopeptidase activity"/>
    <property type="evidence" value="ECO:0007669"/>
    <property type="project" value="UniProtKB-UniRule"/>
</dbReference>
<comment type="caution">
    <text evidence="16">The sequence shown here is derived from an EMBL/GenBank/DDBJ whole genome shotgun (WGS) entry which is preliminary data.</text>
</comment>
<keyword evidence="7 12" id="KW-0805">Transcription regulation</keyword>
<organism evidence="16">
    <name type="scientific">Caldilineaceae bacterium SB0662_bin_9</name>
    <dbReference type="NCBI Taxonomy" id="2605258"/>
    <lineage>
        <taxon>Bacteria</taxon>
        <taxon>Bacillati</taxon>
        <taxon>Chloroflexota</taxon>
        <taxon>Caldilineae</taxon>
        <taxon>Caldilineales</taxon>
        <taxon>Caldilineaceae</taxon>
    </lineage>
</organism>
<keyword evidence="9 12" id="KW-0804">Transcription</keyword>
<feature type="active site" description="For autocatalytic cleavage activity" evidence="12">
    <location>
        <position position="151"/>
    </location>
</feature>
<dbReference type="NCBIfam" id="TIGR00498">
    <property type="entry name" value="lexA"/>
    <property type="match status" value="1"/>
</dbReference>
<evidence type="ECO:0000259" key="15">
    <source>
        <dbReference type="Pfam" id="PF01726"/>
    </source>
</evidence>
<evidence type="ECO:0000313" key="16">
    <source>
        <dbReference type="EMBL" id="MYD88971.1"/>
    </source>
</evidence>
<dbReference type="InterPro" id="IPR006200">
    <property type="entry name" value="LexA"/>
</dbReference>
<dbReference type="InterPro" id="IPR039418">
    <property type="entry name" value="LexA-like"/>
</dbReference>
<dbReference type="Pfam" id="PF01726">
    <property type="entry name" value="LexA_DNA_bind"/>
    <property type="match status" value="1"/>
</dbReference>
<feature type="domain" description="Peptidase S24/S26A/S26B/S26C" evidence="14">
    <location>
        <begin position="124"/>
        <end position="228"/>
    </location>
</feature>
<dbReference type="GO" id="GO:0003677">
    <property type="term" value="F:DNA binding"/>
    <property type="evidence" value="ECO:0007669"/>
    <property type="project" value="UniProtKB-UniRule"/>
</dbReference>
<dbReference type="GO" id="GO:0006508">
    <property type="term" value="P:proteolysis"/>
    <property type="evidence" value="ECO:0007669"/>
    <property type="project" value="InterPro"/>
</dbReference>
<comment type="function">
    <text evidence="12">Represses a number of genes involved in the response to DNA damage (SOS response), including recA and lexA. In the presence of single-stranded DNA, RecA interacts with LexA causing an autocatalytic cleavage which disrupts the DNA-binding part of LexA, leading to derepression of the SOS regulon and eventually DNA repair.</text>
</comment>
<sequence length="236" mass="26803">MPRTGKRGKYKLRELTDRQRKMFQFIHEYIAQRQYPPSIREICDAIGVPSSSVVNYNLGKLVEHGLISRERHASRAIKLNYSKAEEKGFDIEETDRQNHQMVPVLGNIVASNPVDVGETRTWLTADEHVHVSQEMIGYRANVYALRVQGDSMIDSGILDNDIVVMSPPQEGSVRNGDLVAAWIADDNAMTLKQFYREGDFVRLQPSSPNHMHQPVRRHASQVEIQGKVLAVLRSLD</sequence>
<evidence type="ECO:0000256" key="6">
    <source>
        <dbReference type="ARBA" id="ARBA00022813"/>
    </source>
</evidence>
<evidence type="ECO:0000256" key="13">
    <source>
        <dbReference type="RuleBase" id="RU003991"/>
    </source>
</evidence>
<dbReference type="InterPro" id="IPR015927">
    <property type="entry name" value="Peptidase_S24_S26A/B/C"/>
</dbReference>
<dbReference type="InterPro" id="IPR006199">
    <property type="entry name" value="LexA_DNA-bd_dom"/>
</dbReference>
<keyword evidence="6 12" id="KW-0068">Autocatalytic cleavage</keyword>
<comment type="catalytic activity">
    <reaction evidence="12">
        <text>Hydrolysis of Ala-|-Gly bond in repressor LexA.</text>
        <dbReference type="EC" id="3.4.21.88"/>
    </reaction>
</comment>
<protein>
    <recommendedName>
        <fullName evidence="12">LexA repressor</fullName>
        <ecNumber evidence="12">3.4.21.88</ecNumber>
    </recommendedName>
</protein>
<evidence type="ECO:0000256" key="11">
    <source>
        <dbReference type="ARBA" id="ARBA00023236"/>
    </source>
</evidence>
<comment type="caution">
    <text evidence="12">Lacks conserved residue(s) required for the propagation of feature annotation.</text>
</comment>
<evidence type="ECO:0000256" key="10">
    <source>
        <dbReference type="ARBA" id="ARBA00023204"/>
    </source>
</evidence>
<accession>A0A6B1DPD4</accession>
<dbReference type="Gene3D" id="1.10.10.10">
    <property type="entry name" value="Winged helix-like DNA-binding domain superfamily/Winged helix DNA-binding domain"/>
    <property type="match status" value="1"/>
</dbReference>
<dbReference type="PANTHER" id="PTHR33516">
    <property type="entry name" value="LEXA REPRESSOR"/>
    <property type="match status" value="1"/>
</dbReference>
<feature type="DNA-binding region" description="H-T-H motif" evidence="12">
    <location>
        <begin position="39"/>
        <end position="59"/>
    </location>
</feature>
<evidence type="ECO:0000256" key="7">
    <source>
        <dbReference type="ARBA" id="ARBA00023015"/>
    </source>
</evidence>
<dbReference type="HAMAP" id="MF_00015">
    <property type="entry name" value="LexA"/>
    <property type="match status" value="1"/>
</dbReference>